<evidence type="ECO:0000259" key="1">
    <source>
        <dbReference type="Pfam" id="PF10433"/>
    </source>
</evidence>
<dbReference type="EMBL" id="JAVRRA010010384">
    <property type="protein sequence ID" value="KAK5242023.1"/>
    <property type="molecule type" value="Genomic_DNA"/>
</dbReference>
<evidence type="ECO:0000313" key="3">
    <source>
        <dbReference type="Proteomes" id="UP001357485"/>
    </source>
</evidence>
<dbReference type="InterPro" id="IPR050358">
    <property type="entry name" value="RSE1/DDB1/CFT1"/>
</dbReference>
<name>A0ABR0LUA7_9PEZI</name>
<sequence length="214" mass="23903">SDSGRITIIEYVPAQNRFNRIHLETFGKSGVRRVVPGQYLATDPKGRACLIASIEKNKLVYVLNRNAQAELTISSPLEAHKAQTLVFALVGLDVGYENPIFAALEIDFSESDQDPTGVAYDEIEKQLVYYELDLGLNHVVRKWTDPVDRTANMLFQVPGGADGPSGVLVCGEESITYRHSNQEAFRVAIPRRKGSIEDPERKRYIVAGVMHKMR</sequence>
<dbReference type="PANTHER" id="PTHR10644">
    <property type="entry name" value="DNA REPAIR/RNA PROCESSING CPSF FAMILY"/>
    <property type="match status" value="1"/>
</dbReference>
<dbReference type="InterPro" id="IPR018846">
    <property type="entry name" value="Beta-prop_RSE1/DDB1/CPSF1_1st"/>
</dbReference>
<evidence type="ECO:0000313" key="2">
    <source>
        <dbReference type="EMBL" id="KAK5242023.1"/>
    </source>
</evidence>
<gene>
    <name evidence="2" type="primary">RSE1_2</name>
    <name evidence="2" type="ORF">LTR16_008829</name>
</gene>
<feature type="domain" description="RSE1/DDB1/CPSF1 first beta-propeller" evidence="1">
    <location>
        <begin position="1"/>
        <end position="213"/>
    </location>
</feature>
<dbReference type="Pfam" id="PF10433">
    <property type="entry name" value="Beta-prop_RSE1_1st"/>
    <property type="match status" value="1"/>
</dbReference>
<feature type="non-terminal residue" evidence="2">
    <location>
        <position position="214"/>
    </location>
</feature>
<reference evidence="2 3" key="1">
    <citation type="submission" date="2023-08" db="EMBL/GenBank/DDBJ databases">
        <title>Black Yeasts Isolated from many extreme environments.</title>
        <authorList>
            <person name="Coleine C."/>
            <person name="Stajich J.E."/>
            <person name="Selbmann L."/>
        </authorList>
    </citation>
    <scope>NUCLEOTIDE SEQUENCE [LARGE SCALE GENOMIC DNA]</scope>
    <source>
        <strain evidence="2 3">CCFEE 536</strain>
    </source>
</reference>
<keyword evidence="3" id="KW-1185">Reference proteome</keyword>
<protein>
    <submittedName>
        <fullName evidence="2">Pre-mRNA-splicing factor rse1</fullName>
    </submittedName>
</protein>
<comment type="caution">
    <text evidence="2">The sequence shown here is derived from an EMBL/GenBank/DDBJ whole genome shotgun (WGS) entry which is preliminary data.</text>
</comment>
<dbReference type="Proteomes" id="UP001357485">
    <property type="component" value="Unassembled WGS sequence"/>
</dbReference>
<dbReference type="Gene3D" id="2.130.10.10">
    <property type="entry name" value="YVTN repeat-like/Quinoprotein amine dehydrogenase"/>
    <property type="match status" value="1"/>
</dbReference>
<accession>A0ABR0LUA7</accession>
<organism evidence="2 3">
    <name type="scientific">Cryomyces antarcticus</name>
    <dbReference type="NCBI Taxonomy" id="329879"/>
    <lineage>
        <taxon>Eukaryota</taxon>
        <taxon>Fungi</taxon>
        <taxon>Dikarya</taxon>
        <taxon>Ascomycota</taxon>
        <taxon>Pezizomycotina</taxon>
        <taxon>Dothideomycetes</taxon>
        <taxon>Dothideomycetes incertae sedis</taxon>
        <taxon>Cryomyces</taxon>
    </lineage>
</organism>
<feature type="non-terminal residue" evidence="2">
    <location>
        <position position="1"/>
    </location>
</feature>
<dbReference type="InterPro" id="IPR015943">
    <property type="entry name" value="WD40/YVTN_repeat-like_dom_sf"/>
</dbReference>
<proteinExistence type="predicted"/>